<proteinExistence type="predicted"/>
<evidence type="ECO:0000313" key="3">
    <source>
        <dbReference type="Proteomes" id="UP001176517"/>
    </source>
</evidence>
<comment type="caution">
    <text evidence="2">The sequence shown here is derived from an EMBL/GenBank/DDBJ whole genome shotgun (WGS) entry which is preliminary data.</text>
</comment>
<dbReference type="PANTHER" id="PTHR17985:SF8">
    <property type="entry name" value="TRANSPORT AND GOLGI ORGANIZATION PROTEIN 2 HOMOLOG"/>
    <property type="match status" value="1"/>
</dbReference>
<organism evidence="2 3">
    <name type="scientific">Tilletia horrida</name>
    <dbReference type="NCBI Taxonomy" id="155126"/>
    <lineage>
        <taxon>Eukaryota</taxon>
        <taxon>Fungi</taxon>
        <taxon>Dikarya</taxon>
        <taxon>Basidiomycota</taxon>
        <taxon>Ustilaginomycotina</taxon>
        <taxon>Exobasidiomycetes</taxon>
        <taxon>Tilletiales</taxon>
        <taxon>Tilletiaceae</taxon>
        <taxon>Tilletia</taxon>
    </lineage>
</organism>
<evidence type="ECO:0008006" key="4">
    <source>
        <dbReference type="Google" id="ProtNLM"/>
    </source>
</evidence>
<feature type="region of interest" description="Disordered" evidence="1">
    <location>
        <begin position="281"/>
        <end position="316"/>
    </location>
</feature>
<dbReference type="GO" id="GO:0007030">
    <property type="term" value="P:Golgi organization"/>
    <property type="evidence" value="ECO:0007669"/>
    <property type="project" value="TreeGrafter"/>
</dbReference>
<evidence type="ECO:0000313" key="2">
    <source>
        <dbReference type="EMBL" id="KAK0553700.1"/>
    </source>
</evidence>
<dbReference type="AlphaFoldDB" id="A0AAN6JSZ6"/>
<dbReference type="Proteomes" id="UP001176517">
    <property type="component" value="Unassembled WGS sequence"/>
</dbReference>
<evidence type="ECO:0000256" key="1">
    <source>
        <dbReference type="SAM" id="MobiDB-lite"/>
    </source>
</evidence>
<dbReference type="GO" id="GO:0005794">
    <property type="term" value="C:Golgi apparatus"/>
    <property type="evidence" value="ECO:0007669"/>
    <property type="project" value="TreeGrafter"/>
</dbReference>
<dbReference type="EMBL" id="JAPDMZ010000047">
    <property type="protein sequence ID" value="KAK0553700.1"/>
    <property type="molecule type" value="Genomic_DNA"/>
</dbReference>
<dbReference type="InterPro" id="IPR008551">
    <property type="entry name" value="TANGO2"/>
</dbReference>
<gene>
    <name evidence="2" type="ORF">OC846_002424</name>
</gene>
<accession>A0AAN6JSZ6</accession>
<keyword evidence="3" id="KW-1185">Reference proteome</keyword>
<dbReference type="PANTHER" id="PTHR17985">
    <property type="entry name" value="SER/THR-RICH PROTEIN T10 IN DGCR REGION"/>
    <property type="match status" value="1"/>
</dbReference>
<dbReference type="Pfam" id="PF05742">
    <property type="entry name" value="TANGO2"/>
    <property type="match status" value="1"/>
</dbReference>
<name>A0AAN6JSZ6_9BASI</name>
<reference evidence="2" key="1">
    <citation type="journal article" date="2023" name="PhytoFront">
        <title>Draft Genome Resources of Seven Strains of Tilletia horrida, Causal Agent of Kernel Smut of Rice.</title>
        <authorList>
            <person name="Khanal S."/>
            <person name="Antony Babu S."/>
            <person name="Zhou X.G."/>
        </authorList>
    </citation>
    <scope>NUCLEOTIDE SEQUENCE</scope>
    <source>
        <strain evidence="2">TX6</strain>
    </source>
</reference>
<protein>
    <recommendedName>
        <fullName evidence="4">Transport and Golgi organization protein 2</fullName>
    </recommendedName>
</protein>
<dbReference type="GO" id="GO:0009306">
    <property type="term" value="P:protein secretion"/>
    <property type="evidence" value="ECO:0007669"/>
    <property type="project" value="TreeGrafter"/>
</dbReference>
<sequence>MCIFFFTLDHPQYCLIAASNRDEFLARPTRDAAWHSFGSSDPSQSTVLSGIDAHPAGGGTWLGITKSGRFGALLNYTELPPPPPAPELGISKYLSRGEFVRRWLAAHDAKEGPASISGNRDLDSFLQEVNDKKAMFPGFNLLVGEVVPKSASADDEERAFRLGYVSNRTQGEDARPLILETDVEGKALGQCSVCGLSNSVYQDPWSKVKEGRDKLRSTLESWHRQTGLQAPDARDATESEEKELIEGLFTLLGTNSEPDLPEGQPQNIRATIMVPPFVNTFSKQRPGASVSDPTSASKTSKTEPDTAAAAEKTNDEPWYGTRLSTVILIRRRDGAATFVERDVFQLGDDGQVRRAEGKGKAHERKFHFVVD</sequence>